<dbReference type="InterPro" id="IPR037794">
    <property type="entry name" value="TAF12"/>
</dbReference>
<dbReference type="PANTHER" id="PTHR12264">
    <property type="entry name" value="TRANSCRIPTION INITIATION FACTOR TFIID SUBUNIT 12"/>
    <property type="match status" value="1"/>
</dbReference>
<organism evidence="9 10">
    <name type="scientific">Porites lobata</name>
    <dbReference type="NCBI Taxonomy" id="104759"/>
    <lineage>
        <taxon>Eukaryota</taxon>
        <taxon>Metazoa</taxon>
        <taxon>Cnidaria</taxon>
        <taxon>Anthozoa</taxon>
        <taxon>Hexacorallia</taxon>
        <taxon>Scleractinia</taxon>
        <taxon>Fungiina</taxon>
        <taxon>Poritidae</taxon>
        <taxon>Porites</taxon>
    </lineage>
</organism>
<evidence type="ECO:0000259" key="8">
    <source>
        <dbReference type="Pfam" id="PF03847"/>
    </source>
</evidence>
<evidence type="ECO:0000256" key="1">
    <source>
        <dbReference type="ARBA" id="ARBA00004123"/>
    </source>
</evidence>
<dbReference type="Pfam" id="PF03847">
    <property type="entry name" value="TFIID_20kDa"/>
    <property type="match status" value="1"/>
</dbReference>
<evidence type="ECO:0000256" key="3">
    <source>
        <dbReference type="ARBA" id="ARBA00017484"/>
    </source>
</evidence>
<sequence length="409" mass="44208">MIFDSQTGLLMDFADFGERLCNISYGPGPYTPEQAKEIESLKIFYHRMKTEHDKAMQEGKVQNVAVVRTTNVMTPVTQVLVPGHVAATGSVQMAKIAPATTALPTQLTTVLPASNITSGVPVVQPAVTSTKTILPQTTLQQVQGHNVVINRANMQQLQMSGEVAQQKGTPPQATHLQVSQSPVRSVSPGQQITIRNVTQTLPVTQTVKTAATTSDRPVQGTQGTLQTVTLQRPLVQQSKSPVNMPITLAPSGTVSAAVPSGGHVVTNIAPAPVAAAATSKGLHSTAQTPGASLRGDSSSPAPNQVLTKRRLQDLLHEIDPREQMDDDVEDLLLQIADDFIESVVTASCQIAKHRKSNTLEVRDVQLHLERCWNMWIPGFGSDELRPFKKQATTEAHKQRMALIRKSMKK</sequence>
<comment type="caution">
    <text evidence="9">The sequence shown here is derived from an EMBL/GenBank/DDBJ whole genome shotgun (WGS) entry which is preliminary data.</text>
</comment>
<proteinExistence type="inferred from homology"/>
<gene>
    <name evidence="9" type="ORF">PLOB_00006345</name>
</gene>
<feature type="domain" description="Transcription initiation factor TFIID subunit 12" evidence="8">
    <location>
        <begin position="307"/>
        <end position="374"/>
    </location>
</feature>
<evidence type="ECO:0000256" key="4">
    <source>
        <dbReference type="ARBA" id="ARBA00023015"/>
    </source>
</evidence>
<dbReference type="SUPFAM" id="SSF47113">
    <property type="entry name" value="Histone-fold"/>
    <property type="match status" value="1"/>
</dbReference>
<protein>
    <recommendedName>
        <fullName evidence="3">Transcription initiation factor TFIID subunit 12</fullName>
    </recommendedName>
</protein>
<comment type="similarity">
    <text evidence="2">Belongs to the TAF12 family.</text>
</comment>
<reference evidence="9 10" key="1">
    <citation type="submission" date="2022-05" db="EMBL/GenBank/DDBJ databases">
        <authorList>
            <consortium name="Genoscope - CEA"/>
            <person name="William W."/>
        </authorList>
    </citation>
    <scope>NUCLEOTIDE SEQUENCE [LARGE SCALE GENOMIC DNA]</scope>
</reference>
<dbReference type="CDD" id="cd07981">
    <property type="entry name" value="HFD_TAF12"/>
    <property type="match status" value="1"/>
</dbReference>
<evidence type="ECO:0000256" key="6">
    <source>
        <dbReference type="ARBA" id="ARBA00023242"/>
    </source>
</evidence>
<comment type="subcellular location">
    <subcellularLocation>
        <location evidence="1">Nucleus</location>
    </subcellularLocation>
</comment>
<dbReference type="PANTHER" id="PTHR12264:SF21">
    <property type="entry name" value="TRANSCRIPTION INITIATION FACTOR TFIID SUBUNIT 12"/>
    <property type="match status" value="1"/>
</dbReference>
<accession>A0ABN8QK53</accession>
<dbReference type="InterPro" id="IPR009072">
    <property type="entry name" value="Histone-fold"/>
</dbReference>
<evidence type="ECO:0000256" key="7">
    <source>
        <dbReference type="SAM" id="MobiDB-lite"/>
    </source>
</evidence>
<dbReference type="Proteomes" id="UP001159405">
    <property type="component" value="Unassembled WGS sequence"/>
</dbReference>
<dbReference type="EMBL" id="CALNXK010000129">
    <property type="protein sequence ID" value="CAH3164314.1"/>
    <property type="molecule type" value="Genomic_DNA"/>
</dbReference>
<dbReference type="Gene3D" id="1.10.20.10">
    <property type="entry name" value="Histone, subunit A"/>
    <property type="match status" value="1"/>
</dbReference>
<feature type="region of interest" description="Disordered" evidence="7">
    <location>
        <begin position="279"/>
        <end position="303"/>
    </location>
</feature>
<keyword evidence="6" id="KW-0539">Nucleus</keyword>
<evidence type="ECO:0000256" key="5">
    <source>
        <dbReference type="ARBA" id="ARBA00023163"/>
    </source>
</evidence>
<name>A0ABN8QK53_9CNID</name>
<feature type="compositionally biased region" description="Polar residues" evidence="7">
    <location>
        <begin position="281"/>
        <end position="303"/>
    </location>
</feature>
<evidence type="ECO:0000256" key="2">
    <source>
        <dbReference type="ARBA" id="ARBA00007530"/>
    </source>
</evidence>
<keyword evidence="10" id="KW-1185">Reference proteome</keyword>
<evidence type="ECO:0000313" key="9">
    <source>
        <dbReference type="EMBL" id="CAH3164314.1"/>
    </source>
</evidence>
<dbReference type="InterPro" id="IPR003228">
    <property type="entry name" value="TFIID_TAF12_dom"/>
</dbReference>
<keyword evidence="4" id="KW-0805">Transcription regulation</keyword>
<keyword evidence="5" id="KW-0804">Transcription</keyword>
<evidence type="ECO:0000313" key="10">
    <source>
        <dbReference type="Proteomes" id="UP001159405"/>
    </source>
</evidence>